<dbReference type="Gene3D" id="3.40.190.10">
    <property type="entry name" value="Periplasmic binding protein-like II"/>
    <property type="match status" value="1"/>
</dbReference>
<proteinExistence type="inferred from homology"/>
<dbReference type="Gene3D" id="3.90.76.10">
    <property type="entry name" value="Dipeptide-binding Protein, Domain 1"/>
    <property type="match status" value="1"/>
</dbReference>
<keyword evidence="3" id="KW-0732">Signal</keyword>
<dbReference type="AlphaFoldDB" id="A0AA37TFV7"/>
<evidence type="ECO:0000256" key="3">
    <source>
        <dbReference type="ARBA" id="ARBA00022729"/>
    </source>
</evidence>
<dbReference type="Gene3D" id="3.10.105.10">
    <property type="entry name" value="Dipeptide-binding Protein, Domain 3"/>
    <property type="match status" value="1"/>
</dbReference>
<name>A0AA37TFV7_9HYPH</name>
<dbReference type="PANTHER" id="PTHR30290">
    <property type="entry name" value="PERIPLASMIC BINDING COMPONENT OF ABC TRANSPORTER"/>
    <property type="match status" value="1"/>
</dbReference>
<dbReference type="InterPro" id="IPR039424">
    <property type="entry name" value="SBP_5"/>
</dbReference>
<feature type="domain" description="Solute-binding protein family 5" evidence="4">
    <location>
        <begin position="91"/>
        <end position="432"/>
    </location>
</feature>
<dbReference type="Proteomes" id="UP001157440">
    <property type="component" value="Unassembled WGS sequence"/>
</dbReference>
<evidence type="ECO:0000256" key="1">
    <source>
        <dbReference type="ARBA" id="ARBA00004418"/>
    </source>
</evidence>
<sequence>MRTPGRAPLSRRIGDPSMKRRTLLRGAGALVAGTLARPALVRAASATTLKFVPYADLALLDPIITTNYVTRTHALMVFDTLYSLDSGYRAQPQMVAGHQVSDDGLTWQLTLRDGLRFHDGTPVLARDVVASLKRWALRDAYGGALFATVDALTAPSDTVVTFRLKRPFPLLPDALAKPTSYLPAIMPERLSTIPATQAVSEIVGSGPYRYVPDERVPGSLNVYRRFESYRPREGGTPSFTAGPRIAHFDRVEWRTIPDGATAAGALRSGEIDWWEQPLVDLVPDLLRQPAVRVDLVETAGLIGQIRLNHTLPPFDNPAICRALLSAVDQAEMMDAVAGSDAAIRRGPAGVFTPGGPMASEAGLGALTGPRDLSAAKRALAEAGYKGERVVLLAGTDVPRINAICEVMADLCRKLGMNVDLVATDWGTVNQRILSPKPLDQGGWSMFGIFSGGLDHLSPAYHLVIRGNGRAGVPSWQTDTALEELRSAWFAAPDHASQKAVAARIQARVLEIGAYIPCGQYFQPTAYRRDLEGMLTGLPLFWNLRRSA</sequence>
<organism evidence="5 6">
    <name type="scientific">Methylobacterium tardum</name>
    <dbReference type="NCBI Taxonomy" id="374432"/>
    <lineage>
        <taxon>Bacteria</taxon>
        <taxon>Pseudomonadati</taxon>
        <taxon>Pseudomonadota</taxon>
        <taxon>Alphaproteobacteria</taxon>
        <taxon>Hyphomicrobiales</taxon>
        <taxon>Methylobacteriaceae</taxon>
        <taxon>Methylobacterium</taxon>
    </lineage>
</organism>
<dbReference type="SUPFAM" id="SSF53850">
    <property type="entry name" value="Periplasmic binding protein-like II"/>
    <property type="match status" value="1"/>
</dbReference>
<dbReference type="InterPro" id="IPR006311">
    <property type="entry name" value="TAT_signal"/>
</dbReference>
<dbReference type="EMBL" id="BSPL01000017">
    <property type="protein sequence ID" value="GLS71122.1"/>
    <property type="molecule type" value="Genomic_DNA"/>
</dbReference>
<evidence type="ECO:0000313" key="6">
    <source>
        <dbReference type="Proteomes" id="UP001157440"/>
    </source>
</evidence>
<evidence type="ECO:0000259" key="4">
    <source>
        <dbReference type="Pfam" id="PF00496"/>
    </source>
</evidence>
<dbReference type="GO" id="GO:0030288">
    <property type="term" value="C:outer membrane-bounded periplasmic space"/>
    <property type="evidence" value="ECO:0007669"/>
    <property type="project" value="UniProtKB-ARBA"/>
</dbReference>
<accession>A0AA37TFV7</accession>
<dbReference type="PANTHER" id="PTHR30290:SF38">
    <property type="entry name" value="D,D-DIPEPTIDE-BINDING PERIPLASMIC PROTEIN DDPA-RELATED"/>
    <property type="match status" value="1"/>
</dbReference>
<dbReference type="PIRSF" id="PIRSF002741">
    <property type="entry name" value="MppA"/>
    <property type="match status" value="1"/>
</dbReference>
<comment type="subcellular location">
    <subcellularLocation>
        <location evidence="1">Periplasm</location>
    </subcellularLocation>
</comment>
<dbReference type="GO" id="GO:1904680">
    <property type="term" value="F:peptide transmembrane transporter activity"/>
    <property type="evidence" value="ECO:0007669"/>
    <property type="project" value="TreeGrafter"/>
</dbReference>
<keyword evidence="6" id="KW-1185">Reference proteome</keyword>
<dbReference type="InterPro" id="IPR030678">
    <property type="entry name" value="Peptide/Ni-bd"/>
</dbReference>
<comment type="caution">
    <text evidence="5">The sequence shown here is derived from an EMBL/GenBank/DDBJ whole genome shotgun (WGS) entry which is preliminary data.</text>
</comment>
<dbReference type="GO" id="GO:0043190">
    <property type="term" value="C:ATP-binding cassette (ABC) transporter complex"/>
    <property type="evidence" value="ECO:0007669"/>
    <property type="project" value="InterPro"/>
</dbReference>
<evidence type="ECO:0000313" key="5">
    <source>
        <dbReference type="EMBL" id="GLS71122.1"/>
    </source>
</evidence>
<evidence type="ECO:0000256" key="2">
    <source>
        <dbReference type="ARBA" id="ARBA00005695"/>
    </source>
</evidence>
<gene>
    <name evidence="5" type="ORF">GCM10007890_31350</name>
</gene>
<reference evidence="6" key="1">
    <citation type="journal article" date="2019" name="Int. J. Syst. Evol. Microbiol.">
        <title>The Global Catalogue of Microorganisms (GCM) 10K type strain sequencing project: providing services to taxonomists for standard genome sequencing and annotation.</title>
        <authorList>
            <consortium name="The Broad Institute Genomics Platform"/>
            <consortium name="The Broad Institute Genome Sequencing Center for Infectious Disease"/>
            <person name="Wu L."/>
            <person name="Ma J."/>
        </authorList>
    </citation>
    <scope>NUCLEOTIDE SEQUENCE [LARGE SCALE GENOMIC DNA]</scope>
    <source>
        <strain evidence="6">NBRC 103632</strain>
    </source>
</reference>
<dbReference type="InterPro" id="IPR000914">
    <property type="entry name" value="SBP_5_dom"/>
</dbReference>
<protein>
    <submittedName>
        <fullName evidence="5">Substrate-binding protein</fullName>
    </submittedName>
</protein>
<dbReference type="CDD" id="cd08502">
    <property type="entry name" value="PBP2_NikA_DppA_OppA_like_16"/>
    <property type="match status" value="1"/>
</dbReference>
<dbReference type="Pfam" id="PF00496">
    <property type="entry name" value="SBP_bac_5"/>
    <property type="match status" value="1"/>
</dbReference>
<comment type="similarity">
    <text evidence="2">Belongs to the bacterial solute-binding protein 5 family.</text>
</comment>
<dbReference type="GO" id="GO:0015833">
    <property type="term" value="P:peptide transport"/>
    <property type="evidence" value="ECO:0007669"/>
    <property type="project" value="TreeGrafter"/>
</dbReference>
<dbReference type="PROSITE" id="PS51318">
    <property type="entry name" value="TAT"/>
    <property type="match status" value="1"/>
</dbReference>